<evidence type="ECO:0000313" key="6">
    <source>
        <dbReference type="Proteomes" id="UP001596958"/>
    </source>
</evidence>
<evidence type="ECO:0000256" key="3">
    <source>
        <dbReference type="ARBA" id="ARBA00023163"/>
    </source>
</evidence>
<accession>A0ABW2YT20</accession>
<dbReference type="PROSITE" id="PS01124">
    <property type="entry name" value="HTH_ARAC_FAMILY_2"/>
    <property type="match status" value="1"/>
</dbReference>
<name>A0ABW2YT20_9SPHI</name>
<dbReference type="Pfam" id="PF02311">
    <property type="entry name" value="AraC_binding"/>
    <property type="match status" value="1"/>
</dbReference>
<evidence type="ECO:0000256" key="1">
    <source>
        <dbReference type="ARBA" id="ARBA00023015"/>
    </source>
</evidence>
<evidence type="ECO:0000259" key="4">
    <source>
        <dbReference type="PROSITE" id="PS01124"/>
    </source>
</evidence>
<reference evidence="6" key="1">
    <citation type="journal article" date="2019" name="Int. J. Syst. Evol. Microbiol.">
        <title>The Global Catalogue of Microorganisms (GCM) 10K type strain sequencing project: providing services to taxonomists for standard genome sequencing and annotation.</title>
        <authorList>
            <consortium name="The Broad Institute Genomics Platform"/>
            <consortium name="The Broad Institute Genome Sequencing Center for Infectious Disease"/>
            <person name="Wu L."/>
            <person name="Ma J."/>
        </authorList>
    </citation>
    <scope>NUCLEOTIDE SEQUENCE [LARGE SCALE GENOMIC DNA]</scope>
    <source>
        <strain evidence="6">CCUG 63418</strain>
    </source>
</reference>
<evidence type="ECO:0000256" key="2">
    <source>
        <dbReference type="ARBA" id="ARBA00023125"/>
    </source>
</evidence>
<protein>
    <submittedName>
        <fullName evidence="5">AraC family transcriptional regulator</fullName>
    </submittedName>
</protein>
<dbReference type="Proteomes" id="UP001596958">
    <property type="component" value="Unassembled WGS sequence"/>
</dbReference>
<dbReference type="PANTHER" id="PTHR46796">
    <property type="entry name" value="HTH-TYPE TRANSCRIPTIONAL ACTIVATOR RHAS-RELATED"/>
    <property type="match status" value="1"/>
</dbReference>
<dbReference type="Pfam" id="PF12833">
    <property type="entry name" value="HTH_18"/>
    <property type="match status" value="1"/>
</dbReference>
<gene>
    <name evidence="5" type="ORF">ACFQZS_03445</name>
</gene>
<feature type="domain" description="HTH araC/xylS-type" evidence="4">
    <location>
        <begin position="219"/>
        <end position="316"/>
    </location>
</feature>
<keyword evidence="2" id="KW-0238">DNA-binding</keyword>
<dbReference type="SUPFAM" id="SSF51215">
    <property type="entry name" value="Regulatory protein AraC"/>
    <property type="match status" value="1"/>
</dbReference>
<dbReference type="EMBL" id="JBHTHU010000001">
    <property type="protein sequence ID" value="MFD0749181.1"/>
    <property type="molecule type" value="Genomic_DNA"/>
</dbReference>
<dbReference type="InterPro" id="IPR037923">
    <property type="entry name" value="HTH-like"/>
</dbReference>
<dbReference type="RefSeq" id="WP_377097317.1">
    <property type="nucleotide sequence ID" value="NZ_JBHTHU010000001.1"/>
</dbReference>
<dbReference type="InterPro" id="IPR009057">
    <property type="entry name" value="Homeodomain-like_sf"/>
</dbReference>
<keyword evidence="3" id="KW-0804">Transcription</keyword>
<sequence length="323" mass="37534">MITHELSHKRMWTNTLLYQLPGQKLDGRREEDECIRSASGDAVICIFANDRNLFLFWNSLRQHFVGSSFKYFKYDFFDGIEMFVSEDETAYFPFHLHDYFCLSLITRGTELLQTQNAKYYATAGMLSITQANEAHRNCSLNDSGYSYQTIYIHPELLRYYNNGSEVGGLQRVIEDRKIADLFTLLTDQQPHAFKIVEQIIKKLLFYRRAYAQQKVHSFDLMDELIASIGLNRLSLDQMADYFCMSKYHFIRRFKEANGITPQVYVALQRLRNAKKMLLQGEEIKTAAFLNGFYDATHLNAAFKRYFGVGALAIKNSNIIHSGE</sequence>
<dbReference type="SMART" id="SM00342">
    <property type="entry name" value="HTH_ARAC"/>
    <property type="match status" value="1"/>
</dbReference>
<dbReference type="Gene3D" id="1.10.10.60">
    <property type="entry name" value="Homeodomain-like"/>
    <property type="match status" value="2"/>
</dbReference>
<keyword evidence="1" id="KW-0805">Transcription regulation</keyword>
<dbReference type="SUPFAM" id="SSF46689">
    <property type="entry name" value="Homeodomain-like"/>
    <property type="match status" value="1"/>
</dbReference>
<proteinExistence type="predicted"/>
<dbReference type="InterPro" id="IPR003313">
    <property type="entry name" value="AraC-bd"/>
</dbReference>
<keyword evidence="6" id="KW-1185">Reference proteome</keyword>
<comment type="caution">
    <text evidence="5">The sequence shown here is derived from an EMBL/GenBank/DDBJ whole genome shotgun (WGS) entry which is preliminary data.</text>
</comment>
<dbReference type="InterPro" id="IPR050204">
    <property type="entry name" value="AraC_XylS_family_regulators"/>
</dbReference>
<dbReference type="InterPro" id="IPR018060">
    <property type="entry name" value="HTH_AraC"/>
</dbReference>
<evidence type="ECO:0000313" key="5">
    <source>
        <dbReference type="EMBL" id="MFD0749181.1"/>
    </source>
</evidence>
<organism evidence="5 6">
    <name type="scientific">Mucilaginibacter calamicampi</name>
    <dbReference type="NCBI Taxonomy" id="1302352"/>
    <lineage>
        <taxon>Bacteria</taxon>
        <taxon>Pseudomonadati</taxon>
        <taxon>Bacteroidota</taxon>
        <taxon>Sphingobacteriia</taxon>
        <taxon>Sphingobacteriales</taxon>
        <taxon>Sphingobacteriaceae</taxon>
        <taxon>Mucilaginibacter</taxon>
    </lineage>
</organism>